<proteinExistence type="predicted"/>
<dbReference type="Proteomes" id="UP001732700">
    <property type="component" value="Chromosome 4D"/>
</dbReference>
<protein>
    <submittedName>
        <fullName evidence="1">Uncharacterized protein</fullName>
    </submittedName>
</protein>
<accession>A0ACD5XCK0</accession>
<organism evidence="1 2">
    <name type="scientific">Avena sativa</name>
    <name type="common">Oat</name>
    <dbReference type="NCBI Taxonomy" id="4498"/>
    <lineage>
        <taxon>Eukaryota</taxon>
        <taxon>Viridiplantae</taxon>
        <taxon>Streptophyta</taxon>
        <taxon>Embryophyta</taxon>
        <taxon>Tracheophyta</taxon>
        <taxon>Spermatophyta</taxon>
        <taxon>Magnoliopsida</taxon>
        <taxon>Liliopsida</taxon>
        <taxon>Poales</taxon>
        <taxon>Poaceae</taxon>
        <taxon>BOP clade</taxon>
        <taxon>Pooideae</taxon>
        <taxon>Poodae</taxon>
        <taxon>Poeae</taxon>
        <taxon>Poeae Chloroplast Group 1 (Aveneae type)</taxon>
        <taxon>Aveninae</taxon>
        <taxon>Avena</taxon>
    </lineage>
</organism>
<reference evidence="1" key="2">
    <citation type="submission" date="2025-09" db="UniProtKB">
        <authorList>
            <consortium name="EnsemblPlants"/>
        </authorList>
    </citation>
    <scope>IDENTIFICATION</scope>
</reference>
<dbReference type="EnsemblPlants" id="AVESA.00010b.r2.4DG0772490.1">
    <property type="protein sequence ID" value="AVESA.00010b.r2.4DG0772490.1.CDS.1"/>
    <property type="gene ID" value="AVESA.00010b.r2.4DG0772490"/>
</dbReference>
<reference evidence="1" key="1">
    <citation type="submission" date="2021-05" db="EMBL/GenBank/DDBJ databases">
        <authorList>
            <person name="Scholz U."/>
            <person name="Mascher M."/>
            <person name="Fiebig A."/>
        </authorList>
    </citation>
    <scope>NUCLEOTIDE SEQUENCE [LARGE SCALE GENOMIC DNA]</scope>
</reference>
<keyword evidence="2" id="KW-1185">Reference proteome</keyword>
<name>A0ACD5XCK0_AVESA</name>
<sequence length="380" mass="43456">MAKSATTRTGSTHGSRLPEEIFVWEILVRLPHRDLIRCRAVSHAWRRAASSRDLLLEHHRRQPPLPLINRRGTPSACGRRWFNVAALDRHQQLQPVARLDGFHVCVKASCDGLLLLTEGLRGTPFGMRASICNPATRQIGHLPQLKGYVAVGLYRHRPTGEYRLLLRCGVFRPRRTMFVFELDRHQLPLRRVECLPDASRYKLSPSAPVLLNGNLHWTWHPPALPHQTETKNILVFDTTAESFHQIYSPLVHRADLFEMDGVLGMYSWDNGMTVVRIWAMEDYESQVWSFKYSVELPVPEVPLIQERRSLMVVYQEGCVRLLVACGGLLLCVDTQGKLLASFRDDGHSLSISKQFLKQSLVSHTFFSTLQGDMVTPWHFI</sequence>
<evidence type="ECO:0000313" key="2">
    <source>
        <dbReference type="Proteomes" id="UP001732700"/>
    </source>
</evidence>
<evidence type="ECO:0000313" key="1">
    <source>
        <dbReference type="EnsemblPlants" id="AVESA.00010b.r2.4DG0772490.1.CDS.1"/>
    </source>
</evidence>